<dbReference type="PANTHER" id="PTHR33734">
    <property type="entry name" value="LYSM DOMAIN-CONTAINING GPI-ANCHORED PROTEIN 2"/>
    <property type="match status" value="1"/>
</dbReference>
<evidence type="ECO:0000259" key="1">
    <source>
        <dbReference type="PROSITE" id="PS51782"/>
    </source>
</evidence>
<feature type="domain" description="LysM" evidence="1">
    <location>
        <begin position="96"/>
        <end position="139"/>
    </location>
</feature>
<sequence length="190" mass="21960">MSIYYKYDWDEENKELTVYINPTEAFYEFSVEYASNHEKLSKRKNLLDSARKLASEVLPKGTVVNSYRVKFQQFLIAVLDEKNGATRELLEGPACGSYKVKQNETLKDISQMFSVDENSLRKVNQLDGDTIFVGMNIKVPCYLHTVVTSDSLLKIAKRYDISRDSIRRLNNLDTDCLKIGQELKIPKRMQ</sequence>
<dbReference type="PANTHER" id="PTHR33734:SF22">
    <property type="entry name" value="MEMBRANE-BOUND LYTIC MUREIN TRANSGLYCOSYLASE D"/>
    <property type="match status" value="1"/>
</dbReference>
<evidence type="ECO:0000313" key="2">
    <source>
        <dbReference type="EMBL" id="TYS68573.1"/>
    </source>
</evidence>
<protein>
    <submittedName>
        <fullName evidence="2">LysM peptidoglycan-binding domain-containing protein</fullName>
    </submittedName>
</protein>
<reference evidence="2 3" key="1">
    <citation type="submission" date="2019-08" db="EMBL/GenBank/DDBJ databases">
        <title>Bacillus genomes from the desert of Cuatro Cienegas, Coahuila.</title>
        <authorList>
            <person name="Olmedo-Alvarez G."/>
        </authorList>
    </citation>
    <scope>NUCLEOTIDE SEQUENCE [LARGE SCALE GENOMIC DNA]</scope>
    <source>
        <strain evidence="2 3">CH98b_3T</strain>
    </source>
</reference>
<dbReference type="SUPFAM" id="SSF54106">
    <property type="entry name" value="LysM domain"/>
    <property type="match status" value="2"/>
</dbReference>
<proteinExistence type="predicted"/>
<dbReference type="InterPro" id="IPR036779">
    <property type="entry name" value="LysM_dom_sf"/>
</dbReference>
<dbReference type="AlphaFoldDB" id="A0A5D4SYZ0"/>
<dbReference type="PROSITE" id="PS51782">
    <property type="entry name" value="LYSM"/>
    <property type="match status" value="2"/>
</dbReference>
<dbReference type="Proteomes" id="UP000324517">
    <property type="component" value="Unassembled WGS sequence"/>
</dbReference>
<dbReference type="EMBL" id="VTET01000010">
    <property type="protein sequence ID" value="TYS68573.1"/>
    <property type="molecule type" value="Genomic_DNA"/>
</dbReference>
<dbReference type="Pfam" id="PF01476">
    <property type="entry name" value="LysM"/>
    <property type="match status" value="2"/>
</dbReference>
<gene>
    <name evidence="2" type="ORF">FZC75_17940</name>
</gene>
<dbReference type="RefSeq" id="WP_010192703.1">
    <property type="nucleotide sequence ID" value="NZ_JBNILM010000010.1"/>
</dbReference>
<dbReference type="GO" id="GO:0008932">
    <property type="term" value="F:lytic endotransglycosylase activity"/>
    <property type="evidence" value="ECO:0007669"/>
    <property type="project" value="TreeGrafter"/>
</dbReference>
<feature type="domain" description="LysM" evidence="1">
    <location>
        <begin position="142"/>
        <end position="185"/>
    </location>
</feature>
<organism evidence="2 3">
    <name type="scientific">Sutcliffiella horikoshii</name>
    <dbReference type="NCBI Taxonomy" id="79883"/>
    <lineage>
        <taxon>Bacteria</taxon>
        <taxon>Bacillati</taxon>
        <taxon>Bacillota</taxon>
        <taxon>Bacilli</taxon>
        <taxon>Bacillales</taxon>
        <taxon>Bacillaceae</taxon>
        <taxon>Sutcliffiella</taxon>
    </lineage>
</organism>
<evidence type="ECO:0000313" key="3">
    <source>
        <dbReference type="Proteomes" id="UP000324517"/>
    </source>
</evidence>
<name>A0A5D4SYZ0_9BACI</name>
<dbReference type="Gene3D" id="3.10.350.10">
    <property type="entry name" value="LysM domain"/>
    <property type="match status" value="2"/>
</dbReference>
<dbReference type="CDD" id="cd00118">
    <property type="entry name" value="LysM"/>
    <property type="match status" value="2"/>
</dbReference>
<comment type="caution">
    <text evidence="2">The sequence shown here is derived from an EMBL/GenBank/DDBJ whole genome shotgun (WGS) entry which is preliminary data.</text>
</comment>
<dbReference type="SMART" id="SM00257">
    <property type="entry name" value="LysM"/>
    <property type="match status" value="2"/>
</dbReference>
<dbReference type="OrthoDB" id="2849574at2"/>
<dbReference type="InterPro" id="IPR018392">
    <property type="entry name" value="LysM"/>
</dbReference>
<accession>A0A5D4SYZ0</accession>